<feature type="region of interest" description="Disordered" evidence="1">
    <location>
        <begin position="53"/>
        <end position="73"/>
    </location>
</feature>
<evidence type="ECO:0000256" key="1">
    <source>
        <dbReference type="SAM" id="MobiDB-lite"/>
    </source>
</evidence>
<gene>
    <name evidence="2" type="ORF">AX13_12330</name>
</gene>
<keyword evidence="3" id="KW-1185">Reference proteome</keyword>
<evidence type="ECO:0000313" key="2">
    <source>
        <dbReference type="EMBL" id="EXU78511.1"/>
    </source>
</evidence>
<reference evidence="2 3" key="1">
    <citation type="submission" date="2014-01" db="EMBL/GenBank/DDBJ databases">
        <title>Interspecies Systems Biology Uncovers Metabolites Affecting C. elegans Gene Expression and Life History Traits.</title>
        <authorList>
            <person name="Watson E."/>
            <person name="Macneil L.T."/>
            <person name="Ritter A.D."/>
            <person name="Yilmaz L.S."/>
            <person name="Rosebrock A.P."/>
            <person name="Caudy A.A."/>
            <person name="Walhout A.J."/>
        </authorList>
    </citation>
    <scope>NUCLEOTIDE SEQUENCE [LARGE SCALE GENOMIC DNA]</scope>
    <source>
        <strain evidence="2 3">DA1877</strain>
    </source>
</reference>
<name>A0A014M9P4_9BURK</name>
<dbReference type="EMBL" id="JBOK01000037">
    <property type="protein sequence ID" value="EXU78511.1"/>
    <property type="molecule type" value="Genomic_DNA"/>
</dbReference>
<feature type="compositionally biased region" description="Basic and acidic residues" evidence="1">
    <location>
        <begin position="59"/>
        <end position="73"/>
    </location>
</feature>
<dbReference type="AlphaFoldDB" id="A0A014M9P4"/>
<proteinExistence type="predicted"/>
<comment type="caution">
    <text evidence="2">The sequence shown here is derived from an EMBL/GenBank/DDBJ whole genome shotgun (WGS) entry which is preliminary data.</text>
</comment>
<protein>
    <submittedName>
        <fullName evidence="2">Uncharacterized protein</fullName>
    </submittedName>
</protein>
<sequence length="88" mass="9721">MSALLDLGGDGEFIVFLWQALAILFHDFANRNSANDGRGNHQTFDHVLLQKKKAPGGMGHREREGDGCGKDGQLKLDTRKTAEIQAVW</sequence>
<organism evidence="2 3">
    <name type="scientific">Comamonas aquatica DA1877</name>
    <dbReference type="NCBI Taxonomy" id="1457173"/>
    <lineage>
        <taxon>Bacteria</taxon>
        <taxon>Pseudomonadati</taxon>
        <taxon>Pseudomonadota</taxon>
        <taxon>Betaproteobacteria</taxon>
        <taxon>Burkholderiales</taxon>
        <taxon>Comamonadaceae</taxon>
        <taxon>Comamonas</taxon>
    </lineage>
</organism>
<dbReference type="Proteomes" id="UP000020766">
    <property type="component" value="Unassembled WGS sequence"/>
</dbReference>
<evidence type="ECO:0000313" key="3">
    <source>
        <dbReference type="Proteomes" id="UP000020766"/>
    </source>
</evidence>
<accession>A0A014M9P4</accession>